<dbReference type="RefSeq" id="WP_344796444.1">
    <property type="nucleotide sequence ID" value="NZ_BAABAU010000003.1"/>
</dbReference>
<evidence type="ECO:0000313" key="2">
    <source>
        <dbReference type="Proteomes" id="UP001501594"/>
    </source>
</evidence>
<proteinExistence type="predicted"/>
<keyword evidence="2" id="KW-1185">Reference proteome</keyword>
<dbReference type="Proteomes" id="UP001501594">
    <property type="component" value="Unassembled WGS sequence"/>
</dbReference>
<evidence type="ECO:0000313" key="1">
    <source>
        <dbReference type="EMBL" id="GAA4266769.1"/>
    </source>
</evidence>
<organism evidence="1 2">
    <name type="scientific">Frondihabitans peucedani</name>
    <dbReference type="NCBI Taxonomy" id="598626"/>
    <lineage>
        <taxon>Bacteria</taxon>
        <taxon>Bacillati</taxon>
        <taxon>Actinomycetota</taxon>
        <taxon>Actinomycetes</taxon>
        <taxon>Micrococcales</taxon>
        <taxon>Microbacteriaceae</taxon>
        <taxon>Frondihabitans</taxon>
    </lineage>
</organism>
<name>A0ABP8E3W5_9MICO</name>
<dbReference type="InterPro" id="IPR012545">
    <property type="entry name" value="DUF1697"/>
</dbReference>
<dbReference type="Gene3D" id="3.30.70.1280">
    <property type="entry name" value="SP0830-like domains"/>
    <property type="match status" value="1"/>
</dbReference>
<sequence>MTDRVALLRGINVGVAKRIAMADLRAVYEGLGFTRVATLLNSGNVVFSSDAAPDPAVVRAAVRAATGVDSEVVLLDGDTVRRIAADNPLRRPGRDPRRLSVAFAAAPLDPDTAVVPPPESLGAEELVVSRDAVYQWLPDGVTASRVPPAFWKALGPTVTARNDATVLRIVELLSARAAM</sequence>
<accession>A0ABP8E3W5</accession>
<dbReference type="PIRSF" id="PIRSF008502">
    <property type="entry name" value="UCP008502"/>
    <property type="match status" value="1"/>
</dbReference>
<reference evidence="2" key="1">
    <citation type="journal article" date="2019" name="Int. J. Syst. Evol. Microbiol.">
        <title>The Global Catalogue of Microorganisms (GCM) 10K type strain sequencing project: providing services to taxonomists for standard genome sequencing and annotation.</title>
        <authorList>
            <consortium name="The Broad Institute Genomics Platform"/>
            <consortium name="The Broad Institute Genome Sequencing Center for Infectious Disease"/>
            <person name="Wu L."/>
            <person name="Ma J."/>
        </authorList>
    </citation>
    <scope>NUCLEOTIDE SEQUENCE [LARGE SCALE GENOMIC DNA]</scope>
    <source>
        <strain evidence="2">JCM 17442</strain>
    </source>
</reference>
<dbReference type="PANTHER" id="PTHR36439:SF1">
    <property type="entry name" value="DUF1697 DOMAIN-CONTAINING PROTEIN"/>
    <property type="match status" value="1"/>
</dbReference>
<comment type="caution">
    <text evidence="1">The sequence shown here is derived from an EMBL/GenBank/DDBJ whole genome shotgun (WGS) entry which is preliminary data.</text>
</comment>
<dbReference type="SUPFAM" id="SSF160379">
    <property type="entry name" value="SP0830-like"/>
    <property type="match status" value="1"/>
</dbReference>
<gene>
    <name evidence="1" type="ORF">GCM10022256_23810</name>
</gene>
<dbReference type="Pfam" id="PF08002">
    <property type="entry name" value="DUF1697"/>
    <property type="match status" value="1"/>
</dbReference>
<protein>
    <submittedName>
        <fullName evidence="1">DUF1697 domain-containing protein</fullName>
    </submittedName>
</protein>
<dbReference type="PANTHER" id="PTHR36439">
    <property type="entry name" value="BLL4334 PROTEIN"/>
    <property type="match status" value="1"/>
</dbReference>
<dbReference type="EMBL" id="BAABAU010000003">
    <property type="protein sequence ID" value="GAA4266769.1"/>
    <property type="molecule type" value="Genomic_DNA"/>
</dbReference>